<feature type="transmembrane region" description="Helical" evidence="1">
    <location>
        <begin position="21"/>
        <end position="40"/>
    </location>
</feature>
<organism evidence="2 3">
    <name type="scientific">Neocallimastix californiae</name>
    <dbReference type="NCBI Taxonomy" id="1754190"/>
    <lineage>
        <taxon>Eukaryota</taxon>
        <taxon>Fungi</taxon>
        <taxon>Fungi incertae sedis</taxon>
        <taxon>Chytridiomycota</taxon>
        <taxon>Chytridiomycota incertae sedis</taxon>
        <taxon>Neocallimastigomycetes</taxon>
        <taxon>Neocallimastigales</taxon>
        <taxon>Neocallimastigaceae</taxon>
        <taxon>Neocallimastix</taxon>
    </lineage>
</organism>
<protein>
    <submittedName>
        <fullName evidence="2">Uncharacterized protein</fullName>
    </submittedName>
</protein>
<accession>A0A1Y2BZ44</accession>
<keyword evidence="3" id="KW-1185">Reference proteome</keyword>
<sequence length="98" mass="12097">MKKNNNRTIINNIEKWADVMLIAMIIIGVYAFLFLIMTYLNIPQYTKPYIDHFFLYIRNFQLFNETFKYRIDCLYRYYENLLLKTYTAFQNIKIPFTH</sequence>
<evidence type="ECO:0000313" key="2">
    <source>
        <dbReference type="EMBL" id="ORY40031.1"/>
    </source>
</evidence>
<gene>
    <name evidence="2" type="ORF">LY90DRAFT_37747</name>
</gene>
<keyword evidence="1" id="KW-0812">Transmembrane</keyword>
<proteinExistence type="predicted"/>
<dbReference type="EMBL" id="MCOG01000129">
    <property type="protein sequence ID" value="ORY40031.1"/>
    <property type="molecule type" value="Genomic_DNA"/>
</dbReference>
<dbReference type="Proteomes" id="UP000193920">
    <property type="component" value="Unassembled WGS sequence"/>
</dbReference>
<evidence type="ECO:0000313" key="3">
    <source>
        <dbReference type="Proteomes" id="UP000193920"/>
    </source>
</evidence>
<name>A0A1Y2BZ44_9FUNG</name>
<comment type="caution">
    <text evidence="2">The sequence shown here is derived from an EMBL/GenBank/DDBJ whole genome shotgun (WGS) entry which is preliminary data.</text>
</comment>
<evidence type="ECO:0000256" key="1">
    <source>
        <dbReference type="SAM" id="Phobius"/>
    </source>
</evidence>
<keyword evidence="1" id="KW-1133">Transmembrane helix</keyword>
<reference evidence="2 3" key="1">
    <citation type="submission" date="2016-08" db="EMBL/GenBank/DDBJ databases">
        <title>A Parts List for Fungal Cellulosomes Revealed by Comparative Genomics.</title>
        <authorList>
            <consortium name="DOE Joint Genome Institute"/>
            <person name="Haitjema C.H."/>
            <person name="Gilmore S.P."/>
            <person name="Henske J.K."/>
            <person name="Solomon K.V."/>
            <person name="De Groot R."/>
            <person name="Kuo A."/>
            <person name="Mondo S.J."/>
            <person name="Salamov A.A."/>
            <person name="Labutti K."/>
            <person name="Zhao Z."/>
            <person name="Chiniquy J."/>
            <person name="Barry K."/>
            <person name="Brewer H.M."/>
            <person name="Purvine S.O."/>
            <person name="Wright A.T."/>
            <person name="Boxma B."/>
            <person name="Van Alen T."/>
            <person name="Hackstein J.H."/>
            <person name="Baker S.E."/>
            <person name="Grigoriev I.V."/>
            <person name="O'Malley M.A."/>
        </authorList>
    </citation>
    <scope>NUCLEOTIDE SEQUENCE [LARGE SCALE GENOMIC DNA]</scope>
    <source>
        <strain evidence="2 3">G1</strain>
    </source>
</reference>
<dbReference type="AlphaFoldDB" id="A0A1Y2BZ44"/>
<keyword evidence="1" id="KW-0472">Membrane</keyword>